<accession>A0ABD3XS78</accession>
<sequence>MYIQEKELFDDVTIRDINEQTTTKATSLLIEQLKQRDKDTYEQFKTCLILAKRADLKQMLEEEEENLAAEMKEKHQGTGYVLAHLIVMTRVLMVSSFVHH</sequence>
<reference evidence="1 2" key="1">
    <citation type="submission" date="2024-11" db="EMBL/GenBank/DDBJ databases">
        <title>Chromosome-level genome assembly of the freshwater bivalve Anodonta woodiana.</title>
        <authorList>
            <person name="Chen X."/>
        </authorList>
    </citation>
    <scope>NUCLEOTIDE SEQUENCE [LARGE SCALE GENOMIC DNA]</scope>
    <source>
        <strain evidence="1">MN2024</strain>
        <tissue evidence="1">Gills</tissue>
    </source>
</reference>
<evidence type="ECO:0008006" key="3">
    <source>
        <dbReference type="Google" id="ProtNLM"/>
    </source>
</evidence>
<dbReference type="SUPFAM" id="SSF47986">
    <property type="entry name" value="DEATH domain"/>
    <property type="match status" value="1"/>
</dbReference>
<proteinExistence type="predicted"/>
<dbReference type="EMBL" id="JBJQND010000001">
    <property type="protein sequence ID" value="KAL3889071.1"/>
    <property type="molecule type" value="Genomic_DNA"/>
</dbReference>
<dbReference type="Proteomes" id="UP001634394">
    <property type="component" value="Unassembled WGS sequence"/>
</dbReference>
<dbReference type="Gene3D" id="1.10.533.10">
    <property type="entry name" value="Death Domain, Fas"/>
    <property type="match status" value="1"/>
</dbReference>
<name>A0ABD3XS78_SINWO</name>
<evidence type="ECO:0000313" key="1">
    <source>
        <dbReference type="EMBL" id="KAL3889071.1"/>
    </source>
</evidence>
<dbReference type="InterPro" id="IPR011029">
    <property type="entry name" value="DEATH-like_dom_sf"/>
</dbReference>
<evidence type="ECO:0000313" key="2">
    <source>
        <dbReference type="Proteomes" id="UP001634394"/>
    </source>
</evidence>
<keyword evidence="2" id="KW-1185">Reference proteome</keyword>
<protein>
    <recommendedName>
        <fullName evidence="3">CARD domain-containing protein</fullName>
    </recommendedName>
</protein>
<gene>
    <name evidence="1" type="ORF">ACJMK2_001427</name>
</gene>
<dbReference type="AlphaFoldDB" id="A0ABD3XS78"/>
<organism evidence="1 2">
    <name type="scientific">Sinanodonta woodiana</name>
    <name type="common">Chinese pond mussel</name>
    <name type="synonym">Anodonta woodiana</name>
    <dbReference type="NCBI Taxonomy" id="1069815"/>
    <lineage>
        <taxon>Eukaryota</taxon>
        <taxon>Metazoa</taxon>
        <taxon>Spiralia</taxon>
        <taxon>Lophotrochozoa</taxon>
        <taxon>Mollusca</taxon>
        <taxon>Bivalvia</taxon>
        <taxon>Autobranchia</taxon>
        <taxon>Heteroconchia</taxon>
        <taxon>Palaeoheterodonta</taxon>
        <taxon>Unionida</taxon>
        <taxon>Unionoidea</taxon>
        <taxon>Unionidae</taxon>
        <taxon>Unioninae</taxon>
        <taxon>Sinanodonta</taxon>
    </lineage>
</organism>
<comment type="caution">
    <text evidence="1">The sequence shown here is derived from an EMBL/GenBank/DDBJ whole genome shotgun (WGS) entry which is preliminary data.</text>
</comment>